<proteinExistence type="predicted"/>
<dbReference type="InterPro" id="IPR039196">
    <property type="entry name" value="Fmc1"/>
</dbReference>
<organism evidence="1 2">
    <name type="scientific">Agrocybe pediades</name>
    <dbReference type="NCBI Taxonomy" id="84607"/>
    <lineage>
        <taxon>Eukaryota</taxon>
        <taxon>Fungi</taxon>
        <taxon>Dikarya</taxon>
        <taxon>Basidiomycota</taxon>
        <taxon>Agaricomycotina</taxon>
        <taxon>Agaricomycetes</taxon>
        <taxon>Agaricomycetidae</taxon>
        <taxon>Agaricales</taxon>
        <taxon>Agaricineae</taxon>
        <taxon>Strophariaceae</taxon>
        <taxon>Agrocybe</taxon>
    </lineage>
</organism>
<dbReference type="PANTHER" id="PTHR28015:SF1">
    <property type="entry name" value="ATP SYNTHASE ASSEMBLY FACTOR FMC1, MITOCHONDRIAL"/>
    <property type="match status" value="1"/>
</dbReference>
<keyword evidence="2" id="KW-1185">Reference proteome</keyword>
<accession>A0A8H4QX80</accession>
<dbReference type="GO" id="GO:0033615">
    <property type="term" value="P:mitochondrial proton-transporting ATP synthase complex assembly"/>
    <property type="evidence" value="ECO:0007669"/>
    <property type="project" value="InterPro"/>
</dbReference>
<dbReference type="OrthoDB" id="15893at2759"/>
<dbReference type="Pfam" id="PF13233">
    <property type="entry name" value="Complex1_LYR_2"/>
    <property type="match status" value="1"/>
</dbReference>
<reference evidence="1 2" key="1">
    <citation type="submission" date="2019-12" db="EMBL/GenBank/DDBJ databases">
        <authorList>
            <person name="Floudas D."/>
            <person name="Bentzer J."/>
            <person name="Ahren D."/>
            <person name="Johansson T."/>
            <person name="Persson P."/>
            <person name="Tunlid A."/>
        </authorList>
    </citation>
    <scope>NUCLEOTIDE SEQUENCE [LARGE SCALE GENOMIC DNA]</scope>
    <source>
        <strain evidence="1 2">CBS 102.39</strain>
    </source>
</reference>
<evidence type="ECO:0000313" key="2">
    <source>
        <dbReference type="Proteomes" id="UP000521872"/>
    </source>
</evidence>
<evidence type="ECO:0008006" key="3">
    <source>
        <dbReference type="Google" id="ProtNLM"/>
    </source>
</evidence>
<dbReference type="AlphaFoldDB" id="A0A8H4QX80"/>
<comment type="caution">
    <text evidence="1">The sequence shown here is derived from an EMBL/GenBank/DDBJ whole genome shotgun (WGS) entry which is preliminary data.</text>
</comment>
<dbReference type="GO" id="GO:0005759">
    <property type="term" value="C:mitochondrial matrix"/>
    <property type="evidence" value="ECO:0007669"/>
    <property type="project" value="TreeGrafter"/>
</dbReference>
<dbReference type="PANTHER" id="PTHR28015">
    <property type="entry name" value="ATP SYNTHASE ASSEMBLY FACTOR FMC1, MITOCHONDRIAL"/>
    <property type="match status" value="1"/>
</dbReference>
<dbReference type="Proteomes" id="UP000521872">
    <property type="component" value="Unassembled WGS sequence"/>
</dbReference>
<name>A0A8H4QX80_9AGAR</name>
<gene>
    <name evidence="1" type="ORF">D9613_005204</name>
</gene>
<sequence>MLAQRGNLFRSILSELQQSVKPPRTPSENIIGHFRAIAEKIEAKNDAQAAQDYENAILFLKSQREHKRLLERYNPLFDLTAEERIKATARRVGLDMPIQHKPE</sequence>
<protein>
    <recommendedName>
        <fullName evidence="3">ATP synthase assembly factor FMC1, mitochondrial</fullName>
    </recommendedName>
</protein>
<evidence type="ECO:0000313" key="1">
    <source>
        <dbReference type="EMBL" id="KAF4619127.1"/>
    </source>
</evidence>
<dbReference type="EMBL" id="JAACJL010000016">
    <property type="protein sequence ID" value="KAF4619127.1"/>
    <property type="molecule type" value="Genomic_DNA"/>
</dbReference>